<organism evidence="1">
    <name type="scientific">Jonesiaceae bacterium BS-20</name>
    <dbReference type="NCBI Taxonomy" id="3120821"/>
    <lineage>
        <taxon>Bacteria</taxon>
        <taxon>Bacillati</taxon>
        <taxon>Actinomycetota</taxon>
        <taxon>Actinomycetes</taxon>
        <taxon>Micrococcales</taxon>
        <taxon>Jonesiaceae</taxon>
    </lineage>
</organism>
<proteinExistence type="predicted"/>
<dbReference type="EMBL" id="CP146203">
    <property type="protein sequence ID" value="XBH21099.1"/>
    <property type="molecule type" value="Genomic_DNA"/>
</dbReference>
<sequence>MKSQEFIIRQTTEEDWQRVRDLRLEMIRDTPIAFGETHEHALTLTEAEWRERGARARSPQLTLEVHEDNLRAQRYYELRGYARTGNTSAYELNLSKTLIEMTKLL</sequence>
<evidence type="ECO:0008006" key="2">
    <source>
        <dbReference type="Google" id="ProtNLM"/>
    </source>
</evidence>
<name>A0AAU7DUT9_9MICO</name>
<protein>
    <recommendedName>
        <fullName evidence="2">GNAT family N-acetyltransferase</fullName>
    </recommendedName>
</protein>
<dbReference type="Gene3D" id="3.40.630.30">
    <property type="match status" value="1"/>
</dbReference>
<dbReference type="AlphaFoldDB" id="A0AAU7DUT9"/>
<gene>
    <name evidence="1" type="ORF">V5R04_12885</name>
</gene>
<evidence type="ECO:0000313" key="1">
    <source>
        <dbReference type="EMBL" id="XBH21099.1"/>
    </source>
</evidence>
<dbReference type="SUPFAM" id="SSF55729">
    <property type="entry name" value="Acyl-CoA N-acyltransferases (Nat)"/>
    <property type="match status" value="1"/>
</dbReference>
<dbReference type="InterPro" id="IPR016181">
    <property type="entry name" value="Acyl_CoA_acyltransferase"/>
</dbReference>
<reference evidence="1" key="1">
    <citation type="submission" date="2024-02" db="EMBL/GenBank/DDBJ databases">
        <title>Tomenella chthoni gen. nov. sp. nov., a member of the family Jonesiaceae isolated from bat guano.</title>
        <authorList>
            <person name="Miller S.L."/>
            <person name="King J."/>
            <person name="Sankaranarayanan K."/>
            <person name="Lawson P.A."/>
        </authorList>
    </citation>
    <scope>NUCLEOTIDE SEQUENCE</scope>
    <source>
        <strain evidence="1">BS-20</strain>
    </source>
</reference>
<accession>A0AAU7DUT9</accession>